<evidence type="ECO:0000256" key="6">
    <source>
        <dbReference type="ARBA" id="ARBA00022670"/>
    </source>
</evidence>
<proteinExistence type="inferred from homology"/>
<evidence type="ECO:0000256" key="4">
    <source>
        <dbReference type="ARBA" id="ARBA00008236"/>
    </source>
</evidence>
<keyword evidence="6" id="KW-0645">Protease</keyword>
<name>A0A1H6RD87_9LACT</name>
<evidence type="ECO:0000256" key="8">
    <source>
        <dbReference type="ARBA" id="ARBA00022801"/>
    </source>
</evidence>
<dbReference type="Pfam" id="PF02073">
    <property type="entry name" value="Peptidase_M29"/>
    <property type="match status" value="1"/>
</dbReference>
<keyword evidence="7" id="KW-0479">Metal-binding</keyword>
<dbReference type="RefSeq" id="WP_091632451.1">
    <property type="nucleotide sequence ID" value="NZ_FNYW01000002.1"/>
</dbReference>
<comment type="similarity">
    <text evidence="4">Belongs to the peptidase M29 family.</text>
</comment>
<evidence type="ECO:0000256" key="3">
    <source>
        <dbReference type="ARBA" id="ARBA00001947"/>
    </source>
</evidence>
<keyword evidence="11" id="KW-1185">Reference proteome</keyword>
<dbReference type="GO" id="GO:0008237">
    <property type="term" value="F:metallopeptidase activity"/>
    <property type="evidence" value="ECO:0007669"/>
    <property type="project" value="UniProtKB-KW"/>
</dbReference>
<comment type="cofactor">
    <cofactor evidence="3">
        <name>Zn(2+)</name>
        <dbReference type="ChEBI" id="CHEBI:29105"/>
    </cofactor>
</comment>
<keyword evidence="8" id="KW-0378">Hydrolase</keyword>
<dbReference type="AlphaFoldDB" id="A0A1H6RD87"/>
<evidence type="ECO:0000256" key="2">
    <source>
        <dbReference type="ARBA" id="ARBA00001946"/>
    </source>
</evidence>
<dbReference type="SUPFAM" id="SSF144052">
    <property type="entry name" value="Thermophilic metalloprotease-like"/>
    <property type="match status" value="1"/>
</dbReference>
<evidence type="ECO:0000313" key="10">
    <source>
        <dbReference type="EMBL" id="SEI53808.1"/>
    </source>
</evidence>
<dbReference type="InterPro" id="IPR052170">
    <property type="entry name" value="M29_Exopeptidase"/>
</dbReference>
<keyword evidence="9" id="KW-0482">Metalloprotease</keyword>
<evidence type="ECO:0000313" key="11">
    <source>
        <dbReference type="Proteomes" id="UP000198564"/>
    </source>
</evidence>
<dbReference type="GO" id="GO:0046872">
    <property type="term" value="F:metal ion binding"/>
    <property type="evidence" value="ECO:0007669"/>
    <property type="project" value="UniProtKB-KW"/>
</dbReference>
<dbReference type="Proteomes" id="UP000198564">
    <property type="component" value="Unassembled WGS sequence"/>
</dbReference>
<sequence length="412" mass="45281">MTLPHFQENLKKYADLLVSTGVNVSDGHTVVLSVDVDQAELARFITEAAYQRGAKEVIVKWTDDQITRSTFKHAPLDVVSTVEQYKVDESLDHIEKGASRISVRSSDPDSLKGLDNKKIAAARKARGKAFSAMRKATQSNKVSWVVAAAAGEKWAEKVFPDLETKEERVDALWDRIFKSIHLYDEDPVATWTNKDKTLESKADELNKEQFVSLHYTAPGTDLTVGLPKNHRWEGAGSLNSRGERFMANMPTEEVFSAPDANRVDGVVVSTKPLSYAGNIIEGMTFHFKDGKVVDVSADKGEDVIKELIKADEGAARLGEVALVPDASPISQSGLTFFNTLFDENASNHLALGSAYAFNLEGGTEMSEEELKAAGLNRSDVHVDFMIGSDQMDIDGIREDGTRVPVFRKGAWA</sequence>
<dbReference type="OrthoDB" id="9803993at2"/>
<evidence type="ECO:0000256" key="5">
    <source>
        <dbReference type="ARBA" id="ARBA00022438"/>
    </source>
</evidence>
<dbReference type="GO" id="GO:0004177">
    <property type="term" value="F:aminopeptidase activity"/>
    <property type="evidence" value="ECO:0007669"/>
    <property type="project" value="UniProtKB-KW"/>
</dbReference>
<dbReference type="GO" id="GO:0006508">
    <property type="term" value="P:proteolysis"/>
    <property type="evidence" value="ECO:0007669"/>
    <property type="project" value="UniProtKB-KW"/>
</dbReference>
<organism evidence="10 11">
    <name type="scientific">Alkalibacterium gilvum</name>
    <dbReference type="NCBI Taxonomy" id="1130080"/>
    <lineage>
        <taxon>Bacteria</taxon>
        <taxon>Bacillati</taxon>
        <taxon>Bacillota</taxon>
        <taxon>Bacilli</taxon>
        <taxon>Lactobacillales</taxon>
        <taxon>Carnobacteriaceae</taxon>
        <taxon>Alkalibacterium</taxon>
    </lineage>
</organism>
<evidence type="ECO:0000256" key="9">
    <source>
        <dbReference type="ARBA" id="ARBA00023049"/>
    </source>
</evidence>
<gene>
    <name evidence="10" type="ORF">SAMN04488113_102151</name>
</gene>
<keyword evidence="5 10" id="KW-0031">Aminopeptidase</keyword>
<comment type="cofactor">
    <cofactor evidence="2">
        <name>Mg(2+)</name>
        <dbReference type="ChEBI" id="CHEBI:18420"/>
    </cofactor>
</comment>
<dbReference type="EMBL" id="FNYW01000002">
    <property type="protein sequence ID" value="SEI53808.1"/>
    <property type="molecule type" value="Genomic_DNA"/>
</dbReference>
<dbReference type="PANTHER" id="PTHR34448">
    <property type="entry name" value="AMINOPEPTIDASE"/>
    <property type="match status" value="1"/>
</dbReference>
<dbReference type="PANTHER" id="PTHR34448:SF3">
    <property type="entry name" value="AMINOPEPTIDASE AMPS"/>
    <property type="match status" value="1"/>
</dbReference>
<dbReference type="Gene3D" id="3.40.1830.10">
    <property type="entry name" value="Thermophilic metalloprotease (M29)"/>
    <property type="match status" value="1"/>
</dbReference>
<protein>
    <submittedName>
        <fullName evidence="10">Leucyl aminopeptidase (Aminopeptidase T)</fullName>
    </submittedName>
</protein>
<accession>A0A1H6RD87</accession>
<dbReference type="PRINTS" id="PR00919">
    <property type="entry name" value="THERMOPTASE"/>
</dbReference>
<evidence type="ECO:0000256" key="1">
    <source>
        <dbReference type="ARBA" id="ARBA00001941"/>
    </source>
</evidence>
<comment type="cofactor">
    <cofactor evidence="1">
        <name>Co(2+)</name>
        <dbReference type="ChEBI" id="CHEBI:48828"/>
    </cofactor>
</comment>
<reference evidence="11" key="1">
    <citation type="submission" date="2016-10" db="EMBL/GenBank/DDBJ databases">
        <authorList>
            <person name="Varghese N."/>
            <person name="Submissions S."/>
        </authorList>
    </citation>
    <scope>NUCLEOTIDE SEQUENCE [LARGE SCALE GENOMIC DNA]</scope>
    <source>
        <strain evidence="11">DSM 25751</strain>
    </source>
</reference>
<dbReference type="InterPro" id="IPR000787">
    <property type="entry name" value="Peptidase_M29"/>
</dbReference>
<dbReference type="InterPro" id="IPR035097">
    <property type="entry name" value="M29_N-terminal"/>
</dbReference>
<evidence type="ECO:0000256" key="7">
    <source>
        <dbReference type="ARBA" id="ARBA00022723"/>
    </source>
</evidence>